<sequence>MDALPWSAGAATGIGSLPGTDPQEAARIVLGELPDLPHLPELPARGVGADMIGRTAAILVDLPVEVVPSGYRTAAHPGRHHRRAVDLLRRDLDAFEEAAEPTPPRVVKVQVAGPWTLTASVELMRGHRVLTDKGALREFTESLTEGLNRHVAEVAKRTGAKVVVQLDEPALPAVLKGLLPTPSKLGTVAAVPGPNARAVLQAVIEGVDADVIVHCCAPKPPITLIREAGARGISFDLTILDETMWDEVGEAWEAQTQLFLGLIPSTDPTTPRTDPTRPRTDPKTARILKSLANPALTLADRLGFPRTILATHAVPTPTCGMAGATESWLRQALPLTRDLAKAFAEPPETW</sequence>
<dbReference type="GO" id="GO:0003871">
    <property type="term" value="F:5-methyltetrahydropteroyltriglutamate-homocysteine S-methyltransferase activity"/>
    <property type="evidence" value="ECO:0007669"/>
    <property type="project" value="InterPro"/>
</dbReference>
<feature type="region of interest" description="Disordered" evidence="1">
    <location>
        <begin position="263"/>
        <end position="282"/>
    </location>
</feature>
<dbReference type="InterPro" id="IPR038071">
    <property type="entry name" value="UROD/MetE-like_sf"/>
</dbReference>
<dbReference type="AlphaFoldDB" id="A0A7W9HNE5"/>
<protein>
    <submittedName>
        <fullName evidence="3">Methionine synthase II (Cobalamin-independent)</fullName>
    </submittedName>
</protein>
<organism evidence="3 4">
    <name type="scientific">Saccharothrix ecbatanensis</name>
    <dbReference type="NCBI Taxonomy" id="1105145"/>
    <lineage>
        <taxon>Bacteria</taxon>
        <taxon>Bacillati</taxon>
        <taxon>Actinomycetota</taxon>
        <taxon>Actinomycetes</taxon>
        <taxon>Pseudonocardiales</taxon>
        <taxon>Pseudonocardiaceae</taxon>
        <taxon>Saccharothrix</taxon>
    </lineage>
</organism>
<dbReference type="Gene3D" id="3.20.20.210">
    <property type="match status" value="1"/>
</dbReference>
<evidence type="ECO:0000259" key="2">
    <source>
        <dbReference type="Pfam" id="PF01717"/>
    </source>
</evidence>
<dbReference type="SUPFAM" id="SSF51726">
    <property type="entry name" value="UROD/MetE-like"/>
    <property type="match status" value="1"/>
</dbReference>
<dbReference type="EMBL" id="JACHMO010000001">
    <property type="protein sequence ID" value="MBB5805477.1"/>
    <property type="molecule type" value="Genomic_DNA"/>
</dbReference>
<name>A0A7W9HNE5_9PSEU</name>
<dbReference type="GO" id="GO:0008270">
    <property type="term" value="F:zinc ion binding"/>
    <property type="evidence" value="ECO:0007669"/>
    <property type="project" value="InterPro"/>
</dbReference>
<keyword evidence="4" id="KW-1185">Reference proteome</keyword>
<dbReference type="GO" id="GO:0009086">
    <property type="term" value="P:methionine biosynthetic process"/>
    <property type="evidence" value="ECO:0007669"/>
    <property type="project" value="InterPro"/>
</dbReference>
<dbReference type="InterPro" id="IPR002629">
    <property type="entry name" value="Met_Synth_C/arc"/>
</dbReference>
<gene>
    <name evidence="3" type="ORF">F4560_005245</name>
</gene>
<feature type="domain" description="Cobalamin-independent methionine synthase MetE C-terminal/archaeal" evidence="2">
    <location>
        <begin position="11"/>
        <end position="341"/>
    </location>
</feature>
<evidence type="ECO:0000313" key="4">
    <source>
        <dbReference type="Proteomes" id="UP000552097"/>
    </source>
</evidence>
<dbReference type="Proteomes" id="UP000552097">
    <property type="component" value="Unassembled WGS sequence"/>
</dbReference>
<reference evidence="3 4" key="1">
    <citation type="submission" date="2020-08" db="EMBL/GenBank/DDBJ databases">
        <title>Sequencing the genomes of 1000 actinobacteria strains.</title>
        <authorList>
            <person name="Klenk H.-P."/>
        </authorList>
    </citation>
    <scope>NUCLEOTIDE SEQUENCE [LARGE SCALE GENOMIC DNA]</scope>
    <source>
        <strain evidence="3 4">DSM 45486</strain>
    </source>
</reference>
<dbReference type="RefSeq" id="WP_184924019.1">
    <property type="nucleotide sequence ID" value="NZ_JACHMO010000001.1"/>
</dbReference>
<dbReference type="Pfam" id="PF01717">
    <property type="entry name" value="Meth_synt_2"/>
    <property type="match status" value="1"/>
</dbReference>
<evidence type="ECO:0000313" key="3">
    <source>
        <dbReference type="EMBL" id="MBB5805477.1"/>
    </source>
</evidence>
<comment type="caution">
    <text evidence="3">The sequence shown here is derived from an EMBL/GenBank/DDBJ whole genome shotgun (WGS) entry which is preliminary data.</text>
</comment>
<proteinExistence type="predicted"/>
<evidence type="ECO:0000256" key="1">
    <source>
        <dbReference type="SAM" id="MobiDB-lite"/>
    </source>
</evidence>
<accession>A0A7W9HNE5</accession>
<dbReference type="CDD" id="cd03310">
    <property type="entry name" value="CIMS_like"/>
    <property type="match status" value="1"/>
</dbReference>